<feature type="region of interest" description="Disordered" evidence="1">
    <location>
        <begin position="246"/>
        <end position="284"/>
    </location>
</feature>
<dbReference type="AlphaFoldDB" id="A0A9P4NUK4"/>
<evidence type="ECO:0000313" key="3">
    <source>
        <dbReference type="Proteomes" id="UP000800235"/>
    </source>
</evidence>
<dbReference type="Proteomes" id="UP000800235">
    <property type="component" value="Unassembled WGS sequence"/>
</dbReference>
<sequence>MATPLAACAPVANSGTISQIIAFPTSLAALRPKCVRWNATCWVADQRLDPFEEYWISRFAFPEHQRTPHIEWCHFASDDTSRVSLYTVFPNLKTSFRAVGVMEKWTDQVVIPAFRKYQVNAGILSTSFNVIRLTGEAEREETLNVNAPDFALREVLTKKNGLQTDDLDGIWTSIRATANSNSAWGFQELFLVTVYHHDSTTNSNHSIEESWRSACTVWDAAVDMSYVPIESVRSQSILTLGAQVGGDQSVRQSSPARPAFRSVPSDVGRKRRHEPSEAMSRQSRFRAVTDLSDPFFDVDQSMEE</sequence>
<reference evidence="2" key="1">
    <citation type="journal article" date="2020" name="Stud. Mycol.">
        <title>101 Dothideomycetes genomes: a test case for predicting lifestyles and emergence of pathogens.</title>
        <authorList>
            <person name="Haridas S."/>
            <person name="Albert R."/>
            <person name="Binder M."/>
            <person name="Bloem J."/>
            <person name="Labutti K."/>
            <person name="Salamov A."/>
            <person name="Andreopoulos B."/>
            <person name="Baker S."/>
            <person name="Barry K."/>
            <person name="Bills G."/>
            <person name="Bluhm B."/>
            <person name="Cannon C."/>
            <person name="Castanera R."/>
            <person name="Culley D."/>
            <person name="Daum C."/>
            <person name="Ezra D."/>
            <person name="Gonzalez J."/>
            <person name="Henrissat B."/>
            <person name="Kuo A."/>
            <person name="Liang C."/>
            <person name="Lipzen A."/>
            <person name="Lutzoni F."/>
            <person name="Magnuson J."/>
            <person name="Mondo S."/>
            <person name="Nolan M."/>
            <person name="Ohm R."/>
            <person name="Pangilinan J."/>
            <person name="Park H.-J."/>
            <person name="Ramirez L."/>
            <person name="Alfaro M."/>
            <person name="Sun H."/>
            <person name="Tritt A."/>
            <person name="Yoshinaga Y."/>
            <person name="Zwiers L.-H."/>
            <person name="Turgeon B."/>
            <person name="Goodwin S."/>
            <person name="Spatafora J."/>
            <person name="Crous P."/>
            <person name="Grigoriev I."/>
        </authorList>
    </citation>
    <scope>NUCLEOTIDE SEQUENCE</scope>
    <source>
        <strain evidence="2">CBS 130266</strain>
    </source>
</reference>
<name>A0A9P4NUK4_9PEZI</name>
<organism evidence="2 3">
    <name type="scientific">Tothia fuscella</name>
    <dbReference type="NCBI Taxonomy" id="1048955"/>
    <lineage>
        <taxon>Eukaryota</taxon>
        <taxon>Fungi</taxon>
        <taxon>Dikarya</taxon>
        <taxon>Ascomycota</taxon>
        <taxon>Pezizomycotina</taxon>
        <taxon>Dothideomycetes</taxon>
        <taxon>Pleosporomycetidae</taxon>
        <taxon>Venturiales</taxon>
        <taxon>Cylindrosympodiaceae</taxon>
        <taxon>Tothia</taxon>
    </lineage>
</organism>
<dbReference type="OrthoDB" id="3891714at2759"/>
<evidence type="ECO:0000313" key="2">
    <source>
        <dbReference type="EMBL" id="KAF2431549.1"/>
    </source>
</evidence>
<accession>A0A9P4NUK4</accession>
<keyword evidence="3" id="KW-1185">Reference proteome</keyword>
<proteinExistence type="predicted"/>
<evidence type="ECO:0000256" key="1">
    <source>
        <dbReference type="SAM" id="MobiDB-lite"/>
    </source>
</evidence>
<comment type="caution">
    <text evidence="2">The sequence shown here is derived from an EMBL/GenBank/DDBJ whole genome shotgun (WGS) entry which is preliminary data.</text>
</comment>
<protein>
    <submittedName>
        <fullName evidence="2">Uncharacterized protein</fullName>
    </submittedName>
</protein>
<gene>
    <name evidence="2" type="ORF">EJ08DRAFT_179989</name>
</gene>
<dbReference type="EMBL" id="MU007031">
    <property type="protein sequence ID" value="KAF2431549.1"/>
    <property type="molecule type" value="Genomic_DNA"/>
</dbReference>